<feature type="transmembrane region" description="Helical" evidence="1">
    <location>
        <begin position="100"/>
        <end position="125"/>
    </location>
</feature>
<keyword evidence="1" id="KW-0472">Membrane</keyword>
<keyword evidence="1" id="KW-0812">Transmembrane</keyword>
<gene>
    <name evidence="2" type="ORF">LVJ94_31445</name>
</gene>
<keyword evidence="1" id="KW-1133">Transmembrane helix</keyword>
<feature type="transmembrane region" description="Helical" evidence="1">
    <location>
        <begin position="35"/>
        <end position="59"/>
    </location>
</feature>
<feature type="transmembrane region" description="Helical" evidence="1">
    <location>
        <begin position="71"/>
        <end position="88"/>
    </location>
</feature>
<dbReference type="RefSeq" id="WP_394831035.1">
    <property type="nucleotide sequence ID" value="NZ_CP089929.1"/>
</dbReference>
<name>A0ABZ2KTN2_9BACT</name>
<protein>
    <submittedName>
        <fullName evidence="2">DoxX family protein</fullName>
    </submittedName>
</protein>
<dbReference type="EMBL" id="CP089983">
    <property type="protein sequence ID" value="WXB01420.1"/>
    <property type="molecule type" value="Genomic_DNA"/>
</dbReference>
<evidence type="ECO:0000313" key="2">
    <source>
        <dbReference type="EMBL" id="WXB01420.1"/>
    </source>
</evidence>
<evidence type="ECO:0000256" key="1">
    <source>
        <dbReference type="SAM" id="Phobius"/>
    </source>
</evidence>
<proteinExistence type="predicted"/>
<dbReference type="Proteomes" id="UP001374803">
    <property type="component" value="Chromosome"/>
</dbReference>
<reference evidence="2" key="1">
    <citation type="submission" date="2021-12" db="EMBL/GenBank/DDBJ databases">
        <title>Discovery of the Pendulisporaceae a myxobacterial family with distinct sporulation behavior and unique specialized metabolism.</title>
        <authorList>
            <person name="Garcia R."/>
            <person name="Popoff A."/>
            <person name="Bader C.D."/>
            <person name="Loehr J."/>
            <person name="Walesch S."/>
            <person name="Walt C."/>
            <person name="Boldt J."/>
            <person name="Bunk B."/>
            <person name="Haeckl F.J.F.P.J."/>
            <person name="Gunesch A.P."/>
            <person name="Birkelbach J."/>
            <person name="Nuebel U."/>
            <person name="Pietschmann T."/>
            <person name="Bach T."/>
            <person name="Mueller R."/>
        </authorList>
    </citation>
    <scope>NUCLEOTIDE SEQUENCE</scope>
    <source>
        <strain evidence="2">MSr11367</strain>
    </source>
</reference>
<evidence type="ECO:0000313" key="3">
    <source>
        <dbReference type="Proteomes" id="UP001374803"/>
    </source>
</evidence>
<feature type="transmembrane region" description="Helical" evidence="1">
    <location>
        <begin position="131"/>
        <end position="151"/>
    </location>
</feature>
<sequence length="161" mass="17002">MNTTQSVTSHLNVVDTTAATNVTATNAKGDRVRRYLVAGGRVSLGLVFFVCGLDFFLHFLPQPTEPMPEGVAAFAGALAGSGYLFQLIKGTEVLVGALLLANRFVPLALALIAPVVVNIFAFHAFLAPSGLPFAAVLVALEIALAWAYRAAYKPMLAARAR</sequence>
<organism evidence="2 3">
    <name type="scientific">Pendulispora rubella</name>
    <dbReference type="NCBI Taxonomy" id="2741070"/>
    <lineage>
        <taxon>Bacteria</taxon>
        <taxon>Pseudomonadati</taxon>
        <taxon>Myxococcota</taxon>
        <taxon>Myxococcia</taxon>
        <taxon>Myxococcales</taxon>
        <taxon>Sorangiineae</taxon>
        <taxon>Pendulisporaceae</taxon>
        <taxon>Pendulispora</taxon>
    </lineage>
</organism>
<keyword evidence="3" id="KW-1185">Reference proteome</keyword>
<accession>A0ABZ2KTN2</accession>